<protein>
    <recommendedName>
        <fullName evidence="5">Senescence regulator</fullName>
    </recommendedName>
</protein>
<sequence length="176" mass="19882">MENIYGGLYTHGPSIWTSNQNEEFQEEDIWESCFQETKKPDSRARNSFKEPSFISKPGPTGTRMIPKSSKNRVSQDSKIVQHSAPVNVPDWSKVYGTTPRNVNSNYSWLDDGEENGDGIEDGIIIPPHELIARKQMFSFSVCEGAGRTLKGRDLSRVRNAVLTKTGFLESKLSNYY</sequence>
<evidence type="ECO:0000256" key="2">
    <source>
        <dbReference type="SAM" id="MobiDB-lite"/>
    </source>
</evidence>
<evidence type="ECO:0008006" key="5">
    <source>
        <dbReference type="Google" id="ProtNLM"/>
    </source>
</evidence>
<dbReference type="PANTHER" id="PTHR46525">
    <property type="entry name" value="EMB|CAB72159.1"/>
    <property type="match status" value="1"/>
</dbReference>
<feature type="region of interest" description="Disordered" evidence="2">
    <location>
        <begin position="36"/>
        <end position="78"/>
    </location>
</feature>
<proteinExistence type="inferred from homology"/>
<gene>
    <name evidence="3" type="ORF">DH2020_008679</name>
</gene>
<dbReference type="EMBL" id="JABTTQ020000005">
    <property type="protein sequence ID" value="KAK6154431.1"/>
    <property type="molecule type" value="Genomic_DNA"/>
</dbReference>
<organism evidence="3 4">
    <name type="scientific">Rehmannia glutinosa</name>
    <name type="common">Chinese foxglove</name>
    <dbReference type="NCBI Taxonomy" id="99300"/>
    <lineage>
        <taxon>Eukaryota</taxon>
        <taxon>Viridiplantae</taxon>
        <taxon>Streptophyta</taxon>
        <taxon>Embryophyta</taxon>
        <taxon>Tracheophyta</taxon>
        <taxon>Spermatophyta</taxon>
        <taxon>Magnoliopsida</taxon>
        <taxon>eudicotyledons</taxon>
        <taxon>Gunneridae</taxon>
        <taxon>Pentapetalae</taxon>
        <taxon>asterids</taxon>
        <taxon>lamiids</taxon>
        <taxon>Lamiales</taxon>
        <taxon>Orobanchaceae</taxon>
        <taxon>Rehmannieae</taxon>
        <taxon>Rehmannia</taxon>
    </lineage>
</organism>
<evidence type="ECO:0000256" key="1">
    <source>
        <dbReference type="ARBA" id="ARBA00034773"/>
    </source>
</evidence>
<dbReference type="Pfam" id="PF04520">
    <property type="entry name" value="Senescence_reg"/>
    <property type="match status" value="1"/>
</dbReference>
<comment type="caution">
    <text evidence="3">The sequence shown here is derived from an EMBL/GenBank/DDBJ whole genome shotgun (WGS) entry which is preliminary data.</text>
</comment>
<evidence type="ECO:0000313" key="3">
    <source>
        <dbReference type="EMBL" id="KAK6154431.1"/>
    </source>
</evidence>
<feature type="compositionally biased region" description="Basic and acidic residues" evidence="2">
    <location>
        <begin position="36"/>
        <end position="48"/>
    </location>
</feature>
<accession>A0ABR0X461</accession>
<name>A0ABR0X461_REHGL</name>
<comment type="similarity">
    <text evidence="1">Belongs to the senescence regulator S40 family.</text>
</comment>
<dbReference type="PANTHER" id="PTHR46525:SF2">
    <property type="entry name" value="EMB|CAB72159.1"/>
    <property type="match status" value="1"/>
</dbReference>
<keyword evidence="4" id="KW-1185">Reference proteome</keyword>
<dbReference type="InterPro" id="IPR007608">
    <property type="entry name" value="Senescence_reg_S40"/>
</dbReference>
<reference evidence="3 4" key="1">
    <citation type="journal article" date="2021" name="Comput. Struct. Biotechnol. J.">
        <title>De novo genome assembly of the potent medicinal plant Rehmannia glutinosa using nanopore technology.</title>
        <authorList>
            <person name="Ma L."/>
            <person name="Dong C."/>
            <person name="Song C."/>
            <person name="Wang X."/>
            <person name="Zheng X."/>
            <person name="Niu Y."/>
            <person name="Chen S."/>
            <person name="Feng W."/>
        </authorList>
    </citation>
    <scope>NUCLEOTIDE SEQUENCE [LARGE SCALE GENOMIC DNA]</scope>
    <source>
        <strain evidence="3">DH-2019</strain>
    </source>
</reference>
<dbReference type="Proteomes" id="UP001318860">
    <property type="component" value="Unassembled WGS sequence"/>
</dbReference>
<evidence type="ECO:0000313" key="4">
    <source>
        <dbReference type="Proteomes" id="UP001318860"/>
    </source>
</evidence>